<dbReference type="Gene3D" id="3.30.470.20">
    <property type="entry name" value="ATP-grasp fold, B domain"/>
    <property type="match status" value="1"/>
</dbReference>
<dbReference type="Proteomes" id="UP000075755">
    <property type="component" value="Chromosome"/>
</dbReference>
<dbReference type="EMBL" id="CP015005">
    <property type="protein sequence ID" value="AMS42135.1"/>
    <property type="molecule type" value="Genomic_DNA"/>
</dbReference>
<dbReference type="PROSITE" id="PS51186">
    <property type="entry name" value="GNAT"/>
    <property type="match status" value="1"/>
</dbReference>
<gene>
    <name evidence="6" type="ORF">AA2016_3213</name>
    <name evidence="7" type="ORF">FHS67_002950</name>
</gene>
<keyword evidence="3" id="KW-0547">Nucleotide-binding</keyword>
<evidence type="ECO:0000256" key="1">
    <source>
        <dbReference type="ARBA" id="ARBA00022532"/>
    </source>
</evidence>
<dbReference type="Pfam" id="PF13380">
    <property type="entry name" value="CoA_binding_2"/>
    <property type="match status" value="1"/>
</dbReference>
<dbReference type="InterPro" id="IPR036291">
    <property type="entry name" value="NAD(P)-bd_dom_sf"/>
</dbReference>
<dbReference type="Pfam" id="PF13607">
    <property type="entry name" value="Succ_CoA_lig"/>
    <property type="match status" value="1"/>
</dbReference>
<evidence type="ECO:0000256" key="2">
    <source>
        <dbReference type="ARBA" id="ARBA00022598"/>
    </source>
</evidence>
<dbReference type="SUPFAM" id="SSF56059">
    <property type="entry name" value="Glutathione synthetase ATP-binding domain-like"/>
    <property type="match status" value="1"/>
</dbReference>
<dbReference type="GO" id="GO:0006099">
    <property type="term" value="P:tricarboxylic acid cycle"/>
    <property type="evidence" value="ECO:0007669"/>
    <property type="project" value="UniProtKB-KW"/>
</dbReference>
<keyword evidence="9" id="KW-1185">Reference proteome</keyword>
<dbReference type="PANTHER" id="PTHR43334:SF1">
    <property type="entry name" value="3-HYDROXYPROPIONATE--COA LIGASE [ADP-FORMING]"/>
    <property type="match status" value="1"/>
</dbReference>
<dbReference type="AlphaFoldDB" id="A0AAC9FDU8"/>
<sequence>MEEEVALTIRNLEFVLHPRSIAIFGASTRPGSVGAVVIENIVQGGFEGPIWPVNPKHREIAGRPCYRTAKELPEAPDLSVIVTPAETVPGIVRDLGNIGSKAAVVITAGLTVENGLKQAMLEAAKPNLFRIVGPNTLGLLTPKLKLNASFSHCNASAGGIALLSQSGAIVTALVDWSLDNNVGFSHIVSLGDMADVDVGDYLDLLASDPSTHAILMYLETIPHPRKFMSAARAAARLKPVVAIKSGRHDQAAKAAMTHTGALAGGDRAVTAAFTRAGILRVGGLIELFDAAEILALLGPLQQTRLGIVTNGGGAGVLAVDDLLDRRCELAAFAPATVERLNACLPSTWSKGNPVDIIGDASPRRYAEAIEAVAADPGTDALMVLNCPTGLASSTDAALAVSSIARSGKIDGKPLITCWLGESTARQGRHLLQNAGVPSFETPAEAAQAASYLSEWSRAQAALMRVPPESGSAYMADRSHAIAIFRAAAADGRQMLTEAEAKEVIAAYGIATPKTVVAKSPADVEKAAAAMLLSADKVVVKLVSRDISHKSDVGGVALDLGSAEAARDAAEAICLRIQHSSPDTSVDGFTVQPMISKRSAYELLVGIHQDPIFGPVIMFGSGGVAVELLDDTAVSLPPLDDVLAGDLIDNTRAGRLLAGYRDREPANRAAILGTLDSVSRLVVDFRCIKSMDINPLLSDREGAVALDARIQFDPSLVEDPAPNADLVIRPYPSKWERDIEVKGQRYIIRPIKPTDVALYPAFLAKVTQEDMRLRFLSPRKHFPDQMLKRMTQLDYDREIAFVVIARGGDELAGIGRLSCDPDHVVAEYALLVRTDLQAQGIGWELLNQLIDYAREDGISKIEGMMLAENRKMLSMCRALGFMIQHEVDDPGLCRASLRLKPRANAEAND</sequence>
<evidence type="ECO:0000256" key="4">
    <source>
        <dbReference type="ARBA" id="ARBA00022840"/>
    </source>
</evidence>
<evidence type="ECO:0000256" key="3">
    <source>
        <dbReference type="ARBA" id="ARBA00022741"/>
    </source>
</evidence>
<dbReference type="InterPro" id="IPR016181">
    <property type="entry name" value="Acyl_CoA_acyltransferase"/>
</dbReference>
<keyword evidence="1" id="KW-0816">Tricarboxylic acid cycle</keyword>
<dbReference type="GO" id="GO:0043758">
    <property type="term" value="F:acetate-CoA ligase (ADP-forming) activity"/>
    <property type="evidence" value="ECO:0007669"/>
    <property type="project" value="InterPro"/>
</dbReference>
<reference evidence="7 9" key="2">
    <citation type="submission" date="2020-08" db="EMBL/GenBank/DDBJ databases">
        <title>Genomic Encyclopedia of Type Strains, Phase IV (KMG-IV): sequencing the most valuable type-strain genomes for metagenomic binning, comparative biology and taxonomic classification.</title>
        <authorList>
            <person name="Goeker M."/>
        </authorList>
    </citation>
    <scope>NUCLEOTIDE SEQUENCE [LARGE SCALE GENOMIC DNA]</scope>
    <source>
        <strain evidence="7 9">DSM 10368</strain>
    </source>
</reference>
<dbReference type="InterPro" id="IPR032875">
    <property type="entry name" value="Succ_CoA_lig_flav_dom"/>
</dbReference>
<dbReference type="InterPro" id="IPR000182">
    <property type="entry name" value="GNAT_dom"/>
</dbReference>
<dbReference type="InterPro" id="IPR043938">
    <property type="entry name" value="Ligase_CoA_dom"/>
</dbReference>
<dbReference type="RefSeq" id="WP_067961398.1">
    <property type="nucleotide sequence ID" value="NZ_CP015005.1"/>
</dbReference>
<dbReference type="Gene3D" id="3.40.50.720">
    <property type="entry name" value="NAD(P)-binding Rossmann-like Domain"/>
    <property type="match status" value="1"/>
</dbReference>
<protein>
    <submittedName>
        <fullName evidence="6">Acetyltransferase</fullName>
    </submittedName>
</protein>
<accession>A0AAC9FDU8</accession>
<dbReference type="CDD" id="cd04301">
    <property type="entry name" value="NAT_SF"/>
    <property type="match status" value="1"/>
</dbReference>
<evidence type="ECO:0000313" key="8">
    <source>
        <dbReference type="Proteomes" id="UP000075755"/>
    </source>
</evidence>
<dbReference type="Pfam" id="PF00583">
    <property type="entry name" value="Acetyltransf_1"/>
    <property type="match status" value="1"/>
</dbReference>
<dbReference type="KEGG" id="aak:AA2016_3213"/>
<dbReference type="Pfam" id="PF13549">
    <property type="entry name" value="ATP-grasp_5"/>
    <property type="match status" value="1"/>
</dbReference>
<keyword evidence="2" id="KW-0436">Ligase</keyword>
<evidence type="ECO:0000313" key="7">
    <source>
        <dbReference type="EMBL" id="MBB3706624.1"/>
    </source>
</evidence>
<feature type="domain" description="N-acetyltransferase" evidence="5">
    <location>
        <begin position="745"/>
        <end position="899"/>
    </location>
</feature>
<keyword evidence="4" id="KW-0067">ATP-binding</keyword>
<dbReference type="GO" id="GO:0005524">
    <property type="term" value="F:ATP binding"/>
    <property type="evidence" value="ECO:0007669"/>
    <property type="project" value="UniProtKB-KW"/>
</dbReference>
<dbReference type="Gene3D" id="3.40.50.261">
    <property type="entry name" value="Succinyl-CoA synthetase domains"/>
    <property type="match status" value="2"/>
</dbReference>
<dbReference type="Proteomes" id="UP000577697">
    <property type="component" value="Unassembled WGS sequence"/>
</dbReference>
<dbReference type="Gene3D" id="3.30.1490.20">
    <property type="entry name" value="ATP-grasp fold, A domain"/>
    <property type="match status" value="1"/>
</dbReference>
<dbReference type="SMART" id="SM00881">
    <property type="entry name" value="CoA_binding"/>
    <property type="match status" value="1"/>
</dbReference>
<proteinExistence type="predicted"/>
<dbReference type="SUPFAM" id="SSF51735">
    <property type="entry name" value="NAD(P)-binding Rossmann-fold domains"/>
    <property type="match status" value="1"/>
</dbReference>
<dbReference type="InterPro" id="IPR003781">
    <property type="entry name" value="CoA-bd"/>
</dbReference>
<reference evidence="6 8" key="1">
    <citation type="submission" date="2016-03" db="EMBL/GenBank/DDBJ databases">
        <title>Complete genome of Aminobacter aminovorans KCTC 2477.</title>
        <authorList>
            <person name="Kim K.M."/>
        </authorList>
    </citation>
    <scope>NUCLEOTIDE SEQUENCE [LARGE SCALE GENOMIC DNA]</scope>
    <source>
        <strain evidence="6 8">KCTC 2477</strain>
    </source>
</reference>
<name>A0AAC9FDU8_AMIAI</name>
<dbReference type="SUPFAM" id="SSF52210">
    <property type="entry name" value="Succinyl-CoA synthetase domains"/>
    <property type="match status" value="2"/>
</dbReference>
<dbReference type="Gene3D" id="3.40.630.30">
    <property type="match status" value="1"/>
</dbReference>
<dbReference type="PANTHER" id="PTHR43334">
    <property type="entry name" value="ACETATE--COA LIGASE [ADP-FORMING]"/>
    <property type="match status" value="1"/>
</dbReference>
<dbReference type="EMBL" id="JACICB010000010">
    <property type="protein sequence ID" value="MBB3706624.1"/>
    <property type="molecule type" value="Genomic_DNA"/>
</dbReference>
<dbReference type="InterPro" id="IPR016102">
    <property type="entry name" value="Succinyl-CoA_synth-like"/>
</dbReference>
<evidence type="ECO:0000313" key="6">
    <source>
        <dbReference type="EMBL" id="AMS42135.1"/>
    </source>
</evidence>
<dbReference type="Pfam" id="PF19045">
    <property type="entry name" value="Ligase_CoA_2"/>
    <property type="match status" value="1"/>
</dbReference>
<evidence type="ECO:0000259" key="5">
    <source>
        <dbReference type="PROSITE" id="PS51186"/>
    </source>
</evidence>
<dbReference type="SUPFAM" id="SSF55729">
    <property type="entry name" value="Acyl-CoA N-acyltransferases (Nat)"/>
    <property type="match status" value="1"/>
</dbReference>
<organism evidence="6 8">
    <name type="scientific">Aminobacter aminovorans</name>
    <name type="common">Chelatobacter heintzii</name>
    <dbReference type="NCBI Taxonomy" id="83263"/>
    <lineage>
        <taxon>Bacteria</taxon>
        <taxon>Pseudomonadati</taxon>
        <taxon>Pseudomonadota</taxon>
        <taxon>Alphaproteobacteria</taxon>
        <taxon>Hyphomicrobiales</taxon>
        <taxon>Phyllobacteriaceae</taxon>
        <taxon>Aminobacter</taxon>
    </lineage>
</organism>
<evidence type="ECO:0000313" key="9">
    <source>
        <dbReference type="Proteomes" id="UP000577697"/>
    </source>
</evidence>
<dbReference type="InterPro" id="IPR013815">
    <property type="entry name" value="ATP_grasp_subdomain_1"/>
</dbReference>
<dbReference type="InterPro" id="IPR051538">
    <property type="entry name" value="Acyl-CoA_Synth/Transferase"/>
</dbReference>
<dbReference type="GO" id="GO:0016747">
    <property type="term" value="F:acyltransferase activity, transferring groups other than amino-acyl groups"/>
    <property type="evidence" value="ECO:0007669"/>
    <property type="project" value="InterPro"/>
</dbReference>